<dbReference type="RefSeq" id="XP_033461787.1">
    <property type="nucleotide sequence ID" value="XM_033603053.1"/>
</dbReference>
<dbReference type="PROSITE" id="PS00463">
    <property type="entry name" value="ZN2_CY6_FUNGAL_1"/>
    <property type="match status" value="1"/>
</dbReference>
<dbReference type="InterPro" id="IPR053178">
    <property type="entry name" value="Osmoadaptation_assoc"/>
</dbReference>
<dbReference type="PANTHER" id="PTHR38111">
    <property type="entry name" value="ZN(2)-C6 FUNGAL-TYPE DOMAIN-CONTAINING PROTEIN-RELATED"/>
    <property type="match status" value="1"/>
</dbReference>
<proteinExistence type="predicted"/>
<accession>A0A6J3M9M4</accession>
<dbReference type="GO" id="GO:0000981">
    <property type="term" value="F:DNA-binding transcription factor activity, RNA polymerase II-specific"/>
    <property type="evidence" value="ECO:0007669"/>
    <property type="project" value="InterPro"/>
</dbReference>
<dbReference type="InterPro" id="IPR036864">
    <property type="entry name" value="Zn2-C6_fun-type_DNA-bd_sf"/>
</dbReference>
<gene>
    <name evidence="4" type="ORF">K489DRAFT_369592</name>
</gene>
<evidence type="ECO:0000259" key="2">
    <source>
        <dbReference type="PROSITE" id="PS50048"/>
    </source>
</evidence>
<dbReference type="PROSITE" id="PS50048">
    <property type="entry name" value="ZN2_CY6_FUNGAL_2"/>
    <property type="match status" value="1"/>
</dbReference>
<keyword evidence="3" id="KW-1185">Reference proteome</keyword>
<dbReference type="GO" id="GO:0008270">
    <property type="term" value="F:zinc ion binding"/>
    <property type="evidence" value="ECO:0007669"/>
    <property type="project" value="InterPro"/>
</dbReference>
<dbReference type="AlphaFoldDB" id="A0A6J3M9M4"/>
<evidence type="ECO:0000256" key="1">
    <source>
        <dbReference type="ARBA" id="ARBA00023242"/>
    </source>
</evidence>
<evidence type="ECO:0000313" key="3">
    <source>
        <dbReference type="Proteomes" id="UP000504637"/>
    </source>
</evidence>
<dbReference type="InterPro" id="IPR001138">
    <property type="entry name" value="Zn2Cys6_DnaBD"/>
</dbReference>
<dbReference type="Pfam" id="PF00172">
    <property type="entry name" value="Zn_clus"/>
    <property type="match status" value="1"/>
</dbReference>
<dbReference type="GeneID" id="54360853"/>
<dbReference type="CDD" id="cd00067">
    <property type="entry name" value="GAL4"/>
    <property type="match status" value="1"/>
</dbReference>
<dbReference type="PANTHER" id="PTHR38111:SF2">
    <property type="entry name" value="FINGER DOMAIN PROTEIN, PUTATIVE (AFU_ORTHOLOGUE AFUA_1G01560)-RELATED"/>
    <property type="match status" value="1"/>
</dbReference>
<organism evidence="4">
    <name type="scientific">Dissoconium aciculare CBS 342.82</name>
    <dbReference type="NCBI Taxonomy" id="1314786"/>
    <lineage>
        <taxon>Eukaryota</taxon>
        <taxon>Fungi</taxon>
        <taxon>Dikarya</taxon>
        <taxon>Ascomycota</taxon>
        <taxon>Pezizomycotina</taxon>
        <taxon>Dothideomycetes</taxon>
        <taxon>Dothideomycetidae</taxon>
        <taxon>Mycosphaerellales</taxon>
        <taxon>Dissoconiaceae</taxon>
        <taxon>Dissoconium</taxon>
    </lineage>
</organism>
<reference evidence="4" key="3">
    <citation type="submission" date="2025-08" db="UniProtKB">
        <authorList>
            <consortium name="RefSeq"/>
        </authorList>
    </citation>
    <scope>IDENTIFICATION</scope>
    <source>
        <strain evidence="4">CBS 342.82</strain>
    </source>
</reference>
<feature type="domain" description="Zn(2)-C6 fungal-type" evidence="2">
    <location>
        <begin position="9"/>
        <end position="39"/>
    </location>
</feature>
<dbReference type="SUPFAM" id="SSF57701">
    <property type="entry name" value="Zn2/Cys6 DNA-binding domain"/>
    <property type="match status" value="1"/>
</dbReference>
<dbReference type="Proteomes" id="UP000504637">
    <property type="component" value="Unplaced"/>
</dbReference>
<dbReference type="OrthoDB" id="3525185at2759"/>
<reference evidence="4" key="1">
    <citation type="submission" date="2020-01" db="EMBL/GenBank/DDBJ databases">
        <authorList>
            <consortium name="DOE Joint Genome Institute"/>
            <person name="Haridas S."/>
            <person name="Albert R."/>
            <person name="Binder M."/>
            <person name="Bloem J."/>
            <person name="Labutti K."/>
            <person name="Salamov A."/>
            <person name="Andreopoulos B."/>
            <person name="Baker S.E."/>
            <person name="Barry K."/>
            <person name="Bills G."/>
            <person name="Bluhm B.H."/>
            <person name="Cannon C."/>
            <person name="Castanera R."/>
            <person name="Culley D.E."/>
            <person name="Daum C."/>
            <person name="Ezra D."/>
            <person name="Gonzalez J.B."/>
            <person name="Henrissat B."/>
            <person name="Kuo A."/>
            <person name="Liang C."/>
            <person name="Lipzen A."/>
            <person name="Lutzoni F."/>
            <person name="Magnuson J."/>
            <person name="Mondo S."/>
            <person name="Nolan M."/>
            <person name="Ohm R."/>
            <person name="Pangilinan J."/>
            <person name="Park H.-J."/>
            <person name="Ramirez L."/>
            <person name="Alfaro M."/>
            <person name="Sun H."/>
            <person name="Tritt A."/>
            <person name="Yoshinaga Y."/>
            <person name="Zwiers L.-H."/>
            <person name="Turgeon B.G."/>
            <person name="Goodwin S.B."/>
            <person name="Spatafora J.W."/>
            <person name="Crous P.W."/>
            <person name="Grigoriev I.V."/>
        </authorList>
    </citation>
    <scope>NUCLEOTIDE SEQUENCE</scope>
    <source>
        <strain evidence="4">CBS 342.82</strain>
    </source>
</reference>
<dbReference type="Gene3D" id="4.10.240.10">
    <property type="entry name" value="Zn(2)-C6 fungal-type DNA-binding domain"/>
    <property type="match status" value="1"/>
</dbReference>
<keyword evidence="1" id="KW-0539">Nucleus</keyword>
<reference evidence="4" key="2">
    <citation type="submission" date="2020-04" db="EMBL/GenBank/DDBJ databases">
        <authorList>
            <consortium name="NCBI Genome Project"/>
        </authorList>
    </citation>
    <scope>NUCLEOTIDE SEQUENCE</scope>
    <source>
        <strain evidence="4">CBS 342.82</strain>
    </source>
</reference>
<name>A0A6J3M9M4_9PEZI</name>
<evidence type="ECO:0000313" key="4">
    <source>
        <dbReference type="RefSeq" id="XP_033461787.1"/>
    </source>
</evidence>
<dbReference type="SMART" id="SM00066">
    <property type="entry name" value="GAL4"/>
    <property type="match status" value="1"/>
</dbReference>
<protein>
    <recommendedName>
        <fullName evidence="2">Zn(2)-C6 fungal-type domain-containing protein</fullName>
    </recommendedName>
</protein>
<sequence length="576" mass="64102">MVGKAHSKGCRRCRRHKKGCDGGRPRCGQCSKLNTECIYEVRDFITHGPAFRDSVCSSSKKAATLQLESSEEPSPATSSPGSLACTSRPAQALSFVSPVLDARLERTAMEMRLEESFWMQYLPYECTHIPSALEDGSGSSLTVWSKLRDQAMGSQTARLAFRATALMSLGRLRTNRDYAIVATRIYAQALRQVNNALQRSDACHDPATLAATRFLALFETFRVGDSTEVSSQAIDWQNHVHGMSRIIEIRGSEKVTTLADWNVITDARQSAAVCGIILKRPVGLATREWSRTFRGMHDHVAPSLRENLVDIMALIPNILDQQNRLYARMDSCVTADEHSKIAEDCMKLSADALRVAELLLAWEKHMLQFVLGKVDLSAIDKAPELEPSVLSTYCRQLNYCEFDLTAQFWFACVMMFTRLAVFHENAQTWNKSMPFSYPLSLPTPLPERFAPAPYAASIARNAEHFFEPAAGLWGAEHAPICMAAASYYFAAHGLQTSAEMRLLQSVLSSPRARAFSLSFLRSLAVAATPEVANGNASRDPDRELMAQTWFGMRPIRHDFAQDAWILAPGLWPDHTP</sequence>